<feature type="compositionally biased region" description="Basic and acidic residues" evidence="1">
    <location>
        <begin position="764"/>
        <end position="779"/>
    </location>
</feature>
<evidence type="ECO:0000259" key="2">
    <source>
        <dbReference type="PROSITE" id="PS50112"/>
    </source>
</evidence>
<dbReference type="SUPFAM" id="SSF55785">
    <property type="entry name" value="PYP-like sensor domain (PAS domain)"/>
    <property type="match status" value="3"/>
</dbReference>
<feature type="region of interest" description="Disordered" evidence="1">
    <location>
        <begin position="246"/>
        <end position="273"/>
    </location>
</feature>
<dbReference type="Pfam" id="PF13426">
    <property type="entry name" value="PAS_9"/>
    <property type="match status" value="3"/>
</dbReference>
<dbReference type="CDD" id="cd00130">
    <property type="entry name" value="PAS"/>
    <property type="match status" value="3"/>
</dbReference>
<dbReference type="AlphaFoldDB" id="A0A9P6RQ15"/>
<dbReference type="PROSITE" id="PS50112">
    <property type="entry name" value="PAS"/>
    <property type="match status" value="1"/>
</dbReference>
<dbReference type="InterPro" id="IPR000014">
    <property type="entry name" value="PAS"/>
</dbReference>
<feature type="compositionally biased region" description="Basic residues" evidence="1">
    <location>
        <begin position="263"/>
        <end position="272"/>
    </location>
</feature>
<feature type="region of interest" description="Disordered" evidence="1">
    <location>
        <begin position="751"/>
        <end position="788"/>
    </location>
</feature>
<reference evidence="3" key="1">
    <citation type="journal article" date="2020" name="Fungal Divers.">
        <title>Resolving the Mortierellaceae phylogeny through synthesis of multi-gene phylogenetics and phylogenomics.</title>
        <authorList>
            <person name="Vandepol N."/>
            <person name="Liber J."/>
            <person name="Desiro A."/>
            <person name="Na H."/>
            <person name="Kennedy M."/>
            <person name="Barry K."/>
            <person name="Grigoriev I.V."/>
            <person name="Miller A.N."/>
            <person name="O'Donnell K."/>
            <person name="Stajich J.E."/>
            <person name="Bonito G."/>
        </authorList>
    </citation>
    <scope>NUCLEOTIDE SEQUENCE</scope>
    <source>
        <strain evidence="3">REB-010B</strain>
    </source>
</reference>
<gene>
    <name evidence="3" type="ORF">BGZ99_001031</name>
</gene>
<evidence type="ECO:0000313" key="3">
    <source>
        <dbReference type="EMBL" id="KAG0325121.1"/>
    </source>
</evidence>
<feature type="compositionally biased region" description="Low complexity" evidence="1">
    <location>
        <begin position="247"/>
        <end position="262"/>
    </location>
</feature>
<feature type="region of interest" description="Disordered" evidence="1">
    <location>
        <begin position="306"/>
        <end position="328"/>
    </location>
</feature>
<evidence type="ECO:0000256" key="1">
    <source>
        <dbReference type="SAM" id="MobiDB-lite"/>
    </source>
</evidence>
<dbReference type="Gene3D" id="3.30.450.20">
    <property type="entry name" value="PAS domain"/>
    <property type="match status" value="1"/>
</dbReference>
<organism evidence="3 4">
    <name type="scientific">Dissophora globulifera</name>
    <dbReference type="NCBI Taxonomy" id="979702"/>
    <lineage>
        <taxon>Eukaryota</taxon>
        <taxon>Fungi</taxon>
        <taxon>Fungi incertae sedis</taxon>
        <taxon>Mucoromycota</taxon>
        <taxon>Mortierellomycotina</taxon>
        <taxon>Mortierellomycetes</taxon>
        <taxon>Mortierellales</taxon>
        <taxon>Mortierellaceae</taxon>
        <taxon>Dissophora</taxon>
    </lineage>
</organism>
<feature type="compositionally biased region" description="Low complexity" evidence="1">
    <location>
        <begin position="671"/>
        <end position="683"/>
    </location>
</feature>
<dbReference type="SMART" id="SM00091">
    <property type="entry name" value="PAS"/>
    <property type="match status" value="3"/>
</dbReference>
<protein>
    <recommendedName>
        <fullName evidence="2">PAS domain-containing protein</fullName>
    </recommendedName>
</protein>
<accession>A0A9P6RQ15</accession>
<feature type="region of interest" description="Disordered" evidence="1">
    <location>
        <begin position="590"/>
        <end position="657"/>
    </location>
</feature>
<dbReference type="InterPro" id="IPR035965">
    <property type="entry name" value="PAS-like_dom_sf"/>
</dbReference>
<evidence type="ECO:0000313" key="4">
    <source>
        <dbReference type="Proteomes" id="UP000738325"/>
    </source>
</evidence>
<sequence>MDKQLSAHSATMTRLVGSRKEEFKRIKRHHEAFVANTWNMHGMEPEPRVCMILNRFSRNLIIMYASSACERIFHIDPDHIVGKPILLFIRADDLASFVEQMDMIKASTAITHMRFWFQSPKLRQEIPCESILYGSADGIVAVMRRCRPFVRKRFIESRDHYRIPVAAAATANNNKSRSQSSSWTSASSASLSSVSSAASSLSMSPLPPQQDCQYSVAADDTNKASSPPRNVPMSRISRLQILDLDQNSYGNSPNNVNNNSRSRGVHNTRSKSRPLAVLKDDPLLIKDGLDLPERFGVKVYNVQDYVEEQDDDDDSSDDIDGYGADSGSSPEARFLWSSLSVQDVLGYTSDELVGVPAYDIINSEDIVQTRVVHKENISNDLVATQLIVRYMAKDGHFVQCVAVFSVCYDFIVNCVTVVHPNPGIYRQLSAHSTAMTRLVGSRKEEFERIKRHHEAFTANRWDMHGMEPEPRVCMILNRFSRNLIIMYASSACERIFHIDPDHIVGKPILLFIRADDLASFVEQMDMIKASTAITHTRFWFQSPKLRQEIPCEAIVFGSADGIVVVMRRCRPFVRKRFIESRDHYRIPPSAAEAAANNSKTRSKSSSWTSACSASPVPVSSAASSLSMSPLPSQQDCQHSVAADDTNKASSPPHDVPMSRISRLQILDLNQNSDENSTNEVNNNNDDDDDDNNNNNNNTNNNNNISKGARNTRSKTRPMSTLRDGSLLVKDGLDLPEGFGLKVFNVQDYLEEQDDDEDSGDDIDDHGVDSDSRCNTRQELDMNMDLDIS</sequence>
<feature type="region of interest" description="Disordered" evidence="1">
    <location>
        <begin position="671"/>
        <end position="722"/>
    </location>
</feature>
<dbReference type="OrthoDB" id="447251at2759"/>
<feature type="compositionally biased region" description="Acidic residues" evidence="1">
    <location>
        <begin position="306"/>
        <end position="320"/>
    </location>
</feature>
<feature type="compositionally biased region" description="Low complexity" evidence="1">
    <location>
        <begin position="692"/>
        <end position="703"/>
    </location>
</feature>
<feature type="compositionally biased region" description="Low complexity" evidence="1">
    <location>
        <begin position="590"/>
        <end position="632"/>
    </location>
</feature>
<proteinExistence type="predicted"/>
<name>A0A9P6RQ15_9FUNG</name>
<dbReference type="EMBL" id="JAAAIP010000124">
    <property type="protein sequence ID" value="KAG0325121.1"/>
    <property type="molecule type" value="Genomic_DNA"/>
</dbReference>
<dbReference type="PANTHER" id="PTHR16148:SF14">
    <property type="entry name" value="MYND-TYPE DOMAIN-CONTAINING PROTEIN"/>
    <property type="match status" value="1"/>
</dbReference>
<feature type="region of interest" description="Disordered" evidence="1">
    <location>
        <begin position="199"/>
        <end position="234"/>
    </location>
</feature>
<keyword evidence="4" id="KW-1185">Reference proteome</keyword>
<feature type="compositionally biased region" description="Acidic residues" evidence="1">
    <location>
        <begin position="751"/>
        <end position="763"/>
    </location>
</feature>
<comment type="caution">
    <text evidence="3">The sequence shown here is derived from an EMBL/GenBank/DDBJ whole genome shotgun (WGS) entry which is preliminary data.</text>
</comment>
<dbReference type="PANTHER" id="PTHR16148">
    <property type="entry name" value="NF-KAPPA-B-REPRESSING FACTOR-RELATED"/>
    <property type="match status" value="1"/>
</dbReference>
<feature type="domain" description="PAS" evidence="2">
    <location>
        <begin position="331"/>
        <end position="380"/>
    </location>
</feature>
<dbReference type="Proteomes" id="UP000738325">
    <property type="component" value="Unassembled WGS sequence"/>
</dbReference>